<gene>
    <name evidence="1" type="ORF">DNTS_002937</name>
</gene>
<sequence length="253" mass="29382">TKRISTKPRWQALREPGHCLPELIAENSQKGLLIPLWPVVKEHITGSRLNKARWAAQPHELRDDLYREMNNGKEEYKSSSGSSGRGRQYRVDTLLCNHGEDREGEKKAGKGTKGGTQQQIYSHIPALQHIVLSRQSFVRRTQRAHLWRHYKEVLTSEMVWSARRTVTMSKWQDMVPNTEVLERANMSSLHAVLRTRCLRWLGHVRRMDTGCIPKDLLYGELDEGQRTTERPKLRFKDICKKDMKLCSINSNTQ</sequence>
<accession>A0A553NIJ3</accession>
<proteinExistence type="predicted"/>
<dbReference type="EMBL" id="SRMA01026938">
    <property type="protein sequence ID" value="TRY65229.1"/>
    <property type="molecule type" value="Genomic_DNA"/>
</dbReference>
<dbReference type="Proteomes" id="UP000316079">
    <property type="component" value="Unassembled WGS sequence"/>
</dbReference>
<organism evidence="1 2">
    <name type="scientific">Danionella cerebrum</name>
    <dbReference type="NCBI Taxonomy" id="2873325"/>
    <lineage>
        <taxon>Eukaryota</taxon>
        <taxon>Metazoa</taxon>
        <taxon>Chordata</taxon>
        <taxon>Craniata</taxon>
        <taxon>Vertebrata</taxon>
        <taxon>Euteleostomi</taxon>
        <taxon>Actinopterygii</taxon>
        <taxon>Neopterygii</taxon>
        <taxon>Teleostei</taxon>
        <taxon>Ostariophysi</taxon>
        <taxon>Cypriniformes</taxon>
        <taxon>Danionidae</taxon>
        <taxon>Danioninae</taxon>
        <taxon>Danionella</taxon>
    </lineage>
</organism>
<evidence type="ECO:0000313" key="2">
    <source>
        <dbReference type="Proteomes" id="UP000316079"/>
    </source>
</evidence>
<reference evidence="1 2" key="1">
    <citation type="journal article" date="2019" name="Sci. Data">
        <title>Hybrid genome assembly and annotation of Danionella translucida.</title>
        <authorList>
            <person name="Kadobianskyi M."/>
            <person name="Schulze L."/>
            <person name="Schuelke M."/>
            <person name="Judkewitz B."/>
        </authorList>
    </citation>
    <scope>NUCLEOTIDE SEQUENCE [LARGE SCALE GENOMIC DNA]</scope>
    <source>
        <strain evidence="1 2">Bolton</strain>
    </source>
</reference>
<protein>
    <submittedName>
        <fullName evidence="1">Uncharacterized protein</fullName>
    </submittedName>
</protein>
<comment type="caution">
    <text evidence="1">The sequence shown here is derived from an EMBL/GenBank/DDBJ whole genome shotgun (WGS) entry which is preliminary data.</text>
</comment>
<dbReference type="STRING" id="623744.A0A553NIJ3"/>
<dbReference type="PANTHER" id="PTHR47027:SF20">
    <property type="entry name" value="REVERSE TRANSCRIPTASE-LIKE PROTEIN WITH RNA-DIRECTED DNA POLYMERASE DOMAIN"/>
    <property type="match status" value="1"/>
</dbReference>
<feature type="non-terminal residue" evidence="1">
    <location>
        <position position="1"/>
    </location>
</feature>
<evidence type="ECO:0000313" key="1">
    <source>
        <dbReference type="EMBL" id="TRY65229.1"/>
    </source>
</evidence>
<name>A0A553NIJ3_9TELE</name>
<keyword evidence="2" id="KW-1185">Reference proteome</keyword>
<dbReference type="OrthoDB" id="410381at2759"/>
<dbReference type="PANTHER" id="PTHR47027">
    <property type="entry name" value="REVERSE TRANSCRIPTASE DOMAIN-CONTAINING PROTEIN"/>
    <property type="match status" value="1"/>
</dbReference>
<dbReference type="AlphaFoldDB" id="A0A553NIJ3"/>